<evidence type="ECO:0000259" key="1">
    <source>
        <dbReference type="Pfam" id="PF12680"/>
    </source>
</evidence>
<evidence type="ECO:0000313" key="3">
    <source>
        <dbReference type="Proteomes" id="UP000585272"/>
    </source>
</evidence>
<feature type="domain" description="SnoaL-like" evidence="1">
    <location>
        <begin position="10"/>
        <end position="110"/>
    </location>
</feature>
<dbReference type="Proteomes" id="UP000585272">
    <property type="component" value="Unassembled WGS sequence"/>
</dbReference>
<dbReference type="EMBL" id="JACHNU010000006">
    <property type="protein sequence ID" value="MBB4664107.1"/>
    <property type="molecule type" value="Genomic_DNA"/>
</dbReference>
<dbReference type="Pfam" id="PF12680">
    <property type="entry name" value="SnoaL_2"/>
    <property type="match status" value="1"/>
</dbReference>
<dbReference type="RefSeq" id="WP_183343851.1">
    <property type="nucleotide sequence ID" value="NZ_JACHNU010000006.1"/>
</dbReference>
<comment type="caution">
    <text evidence="2">The sequence shown here is derived from an EMBL/GenBank/DDBJ whole genome shotgun (WGS) entry which is preliminary data.</text>
</comment>
<protein>
    <submittedName>
        <fullName evidence="2">Ketosteroid isomerase-like protein</fullName>
    </submittedName>
</protein>
<dbReference type="GO" id="GO:0016853">
    <property type="term" value="F:isomerase activity"/>
    <property type="evidence" value="ECO:0007669"/>
    <property type="project" value="UniProtKB-KW"/>
</dbReference>
<keyword evidence="2" id="KW-0413">Isomerase</keyword>
<dbReference type="SUPFAM" id="SSF54427">
    <property type="entry name" value="NTF2-like"/>
    <property type="match status" value="1"/>
</dbReference>
<sequence length="120" mass="13213">MSTSELLDVDALRRAIESADADAMAKLFAADATVVMIDQEHPPSRPQTIQGREAIRAMLDDICSRDMTHEVTHLVAGDSGVAYTEMCRYADGTRVEVAMLMDVRDGRITRQEGVQAWDTA</sequence>
<evidence type="ECO:0000313" key="2">
    <source>
        <dbReference type="EMBL" id="MBB4664107.1"/>
    </source>
</evidence>
<keyword evidence="3" id="KW-1185">Reference proteome</keyword>
<dbReference type="InterPro" id="IPR037401">
    <property type="entry name" value="SnoaL-like"/>
</dbReference>
<gene>
    <name evidence="2" type="ORF">BDZ31_003710</name>
</gene>
<dbReference type="AlphaFoldDB" id="A0A840IGD9"/>
<accession>A0A840IGD9</accession>
<dbReference type="Gene3D" id="3.10.450.50">
    <property type="match status" value="1"/>
</dbReference>
<organism evidence="2 3">
    <name type="scientific">Conexibacter arvalis</name>
    <dbReference type="NCBI Taxonomy" id="912552"/>
    <lineage>
        <taxon>Bacteria</taxon>
        <taxon>Bacillati</taxon>
        <taxon>Actinomycetota</taxon>
        <taxon>Thermoleophilia</taxon>
        <taxon>Solirubrobacterales</taxon>
        <taxon>Conexibacteraceae</taxon>
        <taxon>Conexibacter</taxon>
    </lineage>
</organism>
<dbReference type="InterPro" id="IPR032710">
    <property type="entry name" value="NTF2-like_dom_sf"/>
</dbReference>
<name>A0A840IGD9_9ACTN</name>
<proteinExistence type="predicted"/>
<reference evidence="2 3" key="1">
    <citation type="submission" date="2020-08" db="EMBL/GenBank/DDBJ databases">
        <title>Genomic Encyclopedia of Archaeal and Bacterial Type Strains, Phase II (KMG-II): from individual species to whole genera.</title>
        <authorList>
            <person name="Goeker M."/>
        </authorList>
    </citation>
    <scope>NUCLEOTIDE SEQUENCE [LARGE SCALE GENOMIC DNA]</scope>
    <source>
        <strain evidence="2 3">DSM 23288</strain>
    </source>
</reference>